<evidence type="ECO:0000256" key="3">
    <source>
        <dbReference type="ARBA" id="ARBA00030757"/>
    </source>
</evidence>
<reference evidence="5" key="1">
    <citation type="journal article" date="2019" name="Int. J. Syst. Evol. Microbiol.">
        <title>The Global Catalogue of Microorganisms (GCM) 10K type strain sequencing project: providing services to taxonomists for standard genome sequencing and annotation.</title>
        <authorList>
            <consortium name="The Broad Institute Genomics Platform"/>
            <consortium name="The Broad Institute Genome Sequencing Center for Infectious Disease"/>
            <person name="Wu L."/>
            <person name="Ma J."/>
        </authorList>
    </citation>
    <scope>NUCLEOTIDE SEQUENCE [LARGE SCALE GENOMIC DNA]</scope>
    <source>
        <strain evidence="5">KCTC 23701</strain>
    </source>
</reference>
<dbReference type="Pfam" id="PF01135">
    <property type="entry name" value="PCMT"/>
    <property type="match status" value="1"/>
</dbReference>
<evidence type="ECO:0000313" key="4">
    <source>
        <dbReference type="EMBL" id="GHD67473.1"/>
    </source>
</evidence>
<protein>
    <recommendedName>
        <fullName evidence="2">Protein-L-isoaspartate O-methyltransferase</fullName>
    </recommendedName>
    <alternativeName>
        <fullName evidence="3">Protein L-isoaspartyl methyltransferase</fullName>
    </alternativeName>
</protein>
<keyword evidence="5" id="KW-1185">Reference proteome</keyword>
<proteinExistence type="inferred from homology"/>
<evidence type="ECO:0000256" key="2">
    <source>
        <dbReference type="ARBA" id="ARBA00013346"/>
    </source>
</evidence>
<dbReference type="CDD" id="cd02440">
    <property type="entry name" value="AdoMet_MTases"/>
    <property type="match status" value="1"/>
</dbReference>
<name>A0ABQ3H6I6_9NEIS</name>
<evidence type="ECO:0000313" key="5">
    <source>
        <dbReference type="Proteomes" id="UP000604737"/>
    </source>
</evidence>
<dbReference type="InterPro" id="IPR000682">
    <property type="entry name" value="PCMT"/>
</dbReference>
<dbReference type="Gene3D" id="3.40.50.150">
    <property type="entry name" value="Vaccinia Virus protein VP39"/>
    <property type="match status" value="1"/>
</dbReference>
<dbReference type="PANTHER" id="PTHR11579">
    <property type="entry name" value="PROTEIN-L-ISOASPARTATE O-METHYLTRANSFERASE"/>
    <property type="match status" value="1"/>
</dbReference>
<evidence type="ECO:0000256" key="1">
    <source>
        <dbReference type="ARBA" id="ARBA00005369"/>
    </source>
</evidence>
<dbReference type="RefSeq" id="WP_189461841.1">
    <property type="nucleotide sequence ID" value="NZ_BMYO01000009.1"/>
</dbReference>
<accession>A0ABQ3H6I6</accession>
<dbReference type="EMBL" id="BMYO01000009">
    <property type="protein sequence ID" value="GHD67473.1"/>
    <property type="molecule type" value="Genomic_DNA"/>
</dbReference>
<dbReference type="SUPFAM" id="SSF53335">
    <property type="entry name" value="S-adenosyl-L-methionine-dependent methyltransferases"/>
    <property type="match status" value="1"/>
</dbReference>
<comment type="similarity">
    <text evidence="1">Belongs to the methyltransferase superfamily. L-isoaspartyl/D-aspartyl protein methyltransferase family.</text>
</comment>
<comment type="caution">
    <text evidence="4">The sequence shown here is derived from an EMBL/GenBank/DDBJ whole genome shotgun (WGS) entry which is preliminary data.</text>
</comment>
<dbReference type="InterPro" id="IPR029063">
    <property type="entry name" value="SAM-dependent_MTases_sf"/>
</dbReference>
<gene>
    <name evidence="4" type="ORF">GCM10007350_31210</name>
</gene>
<sequence>MDWERARYFLVEQQIRPWHVLDQKVLGRVLAVKREDFVPQDKRALAFVDTELPLPCGGQMLAPKIEARFAQEALLEPTDKVLVIGAASGAYLIGLIAGLCEQVYGIDDTAEKVAFAQAGVQRAGIKNVRIEQASDLLNYAAQAPYDAVIVCGSFAAFPESLKALLAHGGRLISVIGQLPIMDAVRASAGAETSLFEYNLPRLQQTAELQSFVL</sequence>
<dbReference type="Proteomes" id="UP000604737">
    <property type="component" value="Unassembled WGS sequence"/>
</dbReference>
<organism evidence="4 5">
    <name type="scientific">Jeongeupia chitinilytica</name>
    <dbReference type="NCBI Taxonomy" id="1041641"/>
    <lineage>
        <taxon>Bacteria</taxon>
        <taxon>Pseudomonadati</taxon>
        <taxon>Pseudomonadota</taxon>
        <taxon>Betaproteobacteria</taxon>
        <taxon>Neisseriales</taxon>
        <taxon>Chitinibacteraceae</taxon>
        <taxon>Jeongeupia</taxon>
    </lineage>
</organism>
<dbReference type="PANTHER" id="PTHR11579:SF18">
    <property type="entry name" value="PROTEIN-L-ISOASPARTATE O-METHYLTRANSFERASE"/>
    <property type="match status" value="1"/>
</dbReference>